<proteinExistence type="predicted"/>
<dbReference type="Proteomes" id="UP000630097">
    <property type="component" value="Unassembled WGS sequence"/>
</dbReference>
<dbReference type="RefSeq" id="WP_203883459.1">
    <property type="nucleotide sequence ID" value="NZ_BAABHH010000005.1"/>
</dbReference>
<dbReference type="GO" id="GO:0003676">
    <property type="term" value="F:nucleic acid binding"/>
    <property type="evidence" value="ECO:0007669"/>
    <property type="project" value="InterPro"/>
</dbReference>
<evidence type="ECO:0008006" key="3">
    <source>
        <dbReference type="Google" id="ProtNLM"/>
    </source>
</evidence>
<gene>
    <name evidence="1" type="ORF">Pka01_31440</name>
</gene>
<dbReference type="EMBL" id="BONV01000012">
    <property type="protein sequence ID" value="GIG80017.1"/>
    <property type="molecule type" value="Genomic_DNA"/>
</dbReference>
<sequence>MTGIWQDTADGLVPLRTQPFLREKDLHDSIERAPAMLPLRGQPRLVVLGREVPLGTGYADLVAMDADTGQPVIIEVKLAANSDRRSVFTQVLGYASHLFRMPLEAFEELVRPYLARRASASIGEAVVAEIADGSVDLEVFRDSMTAALEEGQIRCVVVLDTASPDLIDLAGYLQAVTNERLDIDLVTVSAYRVGDGQVLVPQLVEPERISARPLVQPPSSGRDAKPIAGSALFTGSIDSADPAHREQLRRLCSWARQLESAGLATLYTTVGKGRWVLNLRLPGQDRGMVTIWNDRGAFLSPQRSVVEAEAPQTLVRLDERFPNEVRRNNYLTNPVNQEILELFRDAYAEAVLRSSRSTE</sequence>
<protein>
    <recommendedName>
        <fullName evidence="3">DUF91 domain-containing protein</fullName>
    </recommendedName>
</protein>
<evidence type="ECO:0000313" key="2">
    <source>
        <dbReference type="Proteomes" id="UP000630097"/>
    </source>
</evidence>
<accession>A0A8J3LX05</accession>
<dbReference type="AlphaFoldDB" id="A0A8J3LX05"/>
<organism evidence="1 2">
    <name type="scientific">Planotetraspora kaengkrachanensis</name>
    <dbReference type="NCBI Taxonomy" id="575193"/>
    <lineage>
        <taxon>Bacteria</taxon>
        <taxon>Bacillati</taxon>
        <taxon>Actinomycetota</taxon>
        <taxon>Actinomycetes</taxon>
        <taxon>Streptosporangiales</taxon>
        <taxon>Streptosporangiaceae</taxon>
        <taxon>Planotetraspora</taxon>
    </lineage>
</organism>
<reference evidence="1 2" key="1">
    <citation type="submission" date="2021-01" db="EMBL/GenBank/DDBJ databases">
        <title>Whole genome shotgun sequence of Planotetraspora kaengkrachanensis NBRC 104272.</title>
        <authorList>
            <person name="Komaki H."/>
            <person name="Tamura T."/>
        </authorList>
    </citation>
    <scope>NUCLEOTIDE SEQUENCE [LARGE SCALE GENOMIC DNA]</scope>
    <source>
        <strain evidence="1 2">NBRC 104272</strain>
    </source>
</reference>
<dbReference type="Gene3D" id="3.40.1350.10">
    <property type="match status" value="1"/>
</dbReference>
<comment type="caution">
    <text evidence="1">The sequence shown here is derived from an EMBL/GenBank/DDBJ whole genome shotgun (WGS) entry which is preliminary data.</text>
</comment>
<name>A0A8J3LX05_9ACTN</name>
<evidence type="ECO:0000313" key="1">
    <source>
        <dbReference type="EMBL" id="GIG80017.1"/>
    </source>
</evidence>
<keyword evidence="2" id="KW-1185">Reference proteome</keyword>
<dbReference type="InterPro" id="IPR011856">
    <property type="entry name" value="tRNA_endonuc-like_dom_sf"/>
</dbReference>